<dbReference type="Proteomes" id="UP000024376">
    <property type="component" value="Unassembled WGS sequence"/>
</dbReference>
<sequence>VVAAPVVVTAPLMGVAGAAGFTPAGIAASSVAAGIQAGIGSVGAGGLFATVQSAAMGGYGAAVLTGATQAAGVTMAGAG</sequence>
<comment type="similarity">
    <text evidence="2">Belongs to the IFI6/IFI27 family.</text>
</comment>
<dbReference type="OrthoDB" id="5245373at2759"/>
<dbReference type="KEGG" id="trr:M419DRAFT_40898"/>
<evidence type="ECO:0000256" key="1">
    <source>
        <dbReference type="ARBA" id="ARBA00004141"/>
    </source>
</evidence>
<evidence type="ECO:0000313" key="7">
    <source>
        <dbReference type="Proteomes" id="UP000024376"/>
    </source>
</evidence>
<dbReference type="GO" id="GO:0016020">
    <property type="term" value="C:membrane"/>
    <property type="evidence" value="ECO:0007669"/>
    <property type="project" value="UniProtKB-SubCell"/>
</dbReference>
<comment type="subcellular location">
    <subcellularLocation>
        <location evidence="1">Membrane</location>
        <topology evidence="1">Multi-pass membrane protein</topology>
    </subcellularLocation>
</comment>
<keyword evidence="5" id="KW-0472">Membrane</keyword>
<proteinExistence type="inferred from homology"/>
<gene>
    <name evidence="6" type="ORF">M419DRAFT_40898</name>
</gene>
<keyword evidence="4" id="KW-1133">Transmembrane helix</keyword>
<feature type="non-terminal residue" evidence="6">
    <location>
        <position position="1"/>
    </location>
</feature>
<evidence type="ECO:0000256" key="5">
    <source>
        <dbReference type="ARBA" id="ARBA00023136"/>
    </source>
</evidence>
<organism evidence="6 7">
    <name type="scientific">Hypocrea jecorina (strain ATCC 56765 / BCRC 32924 / NRRL 11460 / Rut C-30)</name>
    <name type="common">Trichoderma reesei</name>
    <dbReference type="NCBI Taxonomy" id="1344414"/>
    <lineage>
        <taxon>Eukaryota</taxon>
        <taxon>Fungi</taxon>
        <taxon>Dikarya</taxon>
        <taxon>Ascomycota</taxon>
        <taxon>Pezizomycotina</taxon>
        <taxon>Sordariomycetes</taxon>
        <taxon>Hypocreomycetidae</taxon>
        <taxon>Hypocreales</taxon>
        <taxon>Hypocreaceae</taxon>
        <taxon>Trichoderma</taxon>
    </lineage>
</organism>
<evidence type="ECO:0000313" key="6">
    <source>
        <dbReference type="EMBL" id="ETR96693.1"/>
    </source>
</evidence>
<dbReference type="AlphaFoldDB" id="A0A024RUE2"/>
<reference evidence="7" key="1">
    <citation type="journal article" date="2013" name="Ind. Biotechnol.">
        <title>Comparative genomics analysis of Trichoderma reesei strains.</title>
        <authorList>
            <person name="Koike H."/>
            <person name="Aerts A."/>
            <person name="LaButti K."/>
            <person name="Grigoriev I.V."/>
            <person name="Baker S.E."/>
        </authorList>
    </citation>
    <scope>NUCLEOTIDE SEQUENCE [LARGE SCALE GENOMIC DNA]</scope>
    <source>
        <strain evidence="7">ATCC 56765 / BCRC 32924 / NRRL 11460 / Rut C-30</strain>
    </source>
</reference>
<dbReference type="InterPro" id="IPR038213">
    <property type="entry name" value="IFI6/IFI27-like_sf"/>
</dbReference>
<evidence type="ECO:0000256" key="3">
    <source>
        <dbReference type="ARBA" id="ARBA00022692"/>
    </source>
</evidence>
<dbReference type="HOGENOM" id="CLU_155366_1_1_1"/>
<feature type="non-terminal residue" evidence="6">
    <location>
        <position position="79"/>
    </location>
</feature>
<keyword evidence="3" id="KW-0812">Transmembrane</keyword>
<dbReference type="EMBL" id="KI911194">
    <property type="protein sequence ID" value="ETR96693.1"/>
    <property type="molecule type" value="Genomic_DNA"/>
</dbReference>
<dbReference type="Pfam" id="PF06140">
    <property type="entry name" value="Ifi-6-16"/>
    <property type="match status" value="1"/>
</dbReference>
<accession>A0A024RUE2</accession>
<dbReference type="InterPro" id="IPR009311">
    <property type="entry name" value="IFI6/IFI27-like"/>
</dbReference>
<dbReference type="Gene3D" id="6.10.110.10">
    <property type="match status" value="1"/>
</dbReference>
<protein>
    <submittedName>
        <fullName evidence="6">Uncharacterized protein</fullName>
    </submittedName>
</protein>
<evidence type="ECO:0000256" key="4">
    <source>
        <dbReference type="ARBA" id="ARBA00022989"/>
    </source>
</evidence>
<name>A0A024RUE2_HYPJR</name>
<evidence type="ECO:0000256" key="2">
    <source>
        <dbReference type="ARBA" id="ARBA00007262"/>
    </source>
</evidence>